<sequence>MKQTEKNTYTEEEIEELKKWFESQQLPGELALDKATYIPNLRDTLDRLLEQANLCCGNPKMQGCIILLERIREKLVSQSK</sequence>
<dbReference type="EMBL" id="QSFT01000005">
    <property type="protein sequence ID" value="RHA77698.1"/>
    <property type="molecule type" value="Genomic_DNA"/>
</dbReference>
<organism evidence="2 3">
    <name type="scientific">Phocaeicola coprophilus</name>
    <dbReference type="NCBI Taxonomy" id="387090"/>
    <lineage>
        <taxon>Bacteria</taxon>
        <taxon>Pseudomonadati</taxon>
        <taxon>Bacteroidota</taxon>
        <taxon>Bacteroidia</taxon>
        <taxon>Bacteroidales</taxon>
        <taxon>Bacteroidaceae</taxon>
        <taxon>Phocaeicola</taxon>
    </lineage>
</organism>
<dbReference type="Pfam" id="PF22292">
    <property type="entry name" value="DUF6965"/>
    <property type="match status" value="1"/>
</dbReference>
<evidence type="ECO:0000313" key="3">
    <source>
        <dbReference type="Proteomes" id="UP000283855"/>
    </source>
</evidence>
<protein>
    <recommendedName>
        <fullName evidence="1">DUF6965 domain-containing protein</fullName>
    </recommendedName>
</protein>
<feature type="domain" description="DUF6965" evidence="1">
    <location>
        <begin position="12"/>
        <end position="76"/>
    </location>
</feature>
<gene>
    <name evidence="2" type="ORF">DW921_03480</name>
</gene>
<dbReference type="InterPro" id="IPR054238">
    <property type="entry name" value="DUF6965"/>
</dbReference>
<dbReference type="Proteomes" id="UP000283855">
    <property type="component" value="Unassembled WGS sequence"/>
</dbReference>
<name>A0A413T2Z4_9BACT</name>
<proteinExistence type="predicted"/>
<evidence type="ECO:0000259" key="1">
    <source>
        <dbReference type="Pfam" id="PF22292"/>
    </source>
</evidence>
<comment type="caution">
    <text evidence="2">The sequence shown here is derived from an EMBL/GenBank/DDBJ whole genome shotgun (WGS) entry which is preliminary data.</text>
</comment>
<dbReference type="RefSeq" id="WP_022277318.1">
    <property type="nucleotide sequence ID" value="NZ_CABJGD010000005.1"/>
</dbReference>
<evidence type="ECO:0000313" key="2">
    <source>
        <dbReference type="EMBL" id="RHA77698.1"/>
    </source>
</evidence>
<dbReference type="AlphaFoldDB" id="A0A413T2Z4"/>
<accession>A0A413T2Z4</accession>
<reference evidence="2 3" key="1">
    <citation type="submission" date="2018-08" db="EMBL/GenBank/DDBJ databases">
        <title>A genome reference for cultivated species of the human gut microbiota.</title>
        <authorList>
            <person name="Zou Y."/>
            <person name="Xue W."/>
            <person name="Luo G."/>
        </authorList>
    </citation>
    <scope>NUCLEOTIDE SEQUENCE [LARGE SCALE GENOMIC DNA]</scope>
    <source>
        <strain evidence="2 3">AM42-38</strain>
    </source>
</reference>